<dbReference type="InterPro" id="IPR002525">
    <property type="entry name" value="Transp_IS110-like_N"/>
</dbReference>
<evidence type="ECO:0000313" key="4">
    <source>
        <dbReference type="EMBL" id="QDV35314.1"/>
    </source>
</evidence>
<dbReference type="PANTHER" id="PTHR33055:SF3">
    <property type="entry name" value="PUTATIVE TRANSPOSASE FOR IS117-RELATED"/>
    <property type="match status" value="1"/>
</dbReference>
<dbReference type="InterPro" id="IPR047650">
    <property type="entry name" value="Transpos_IS110"/>
</dbReference>
<reference evidence="5 6" key="1">
    <citation type="submission" date="2019-02" db="EMBL/GenBank/DDBJ databases">
        <title>Deep-cultivation of Planctomycetes and their phenomic and genomic characterization uncovers novel biology.</title>
        <authorList>
            <person name="Wiegand S."/>
            <person name="Jogler M."/>
            <person name="Boedeker C."/>
            <person name="Pinto D."/>
            <person name="Vollmers J."/>
            <person name="Rivas-Marin E."/>
            <person name="Kohn T."/>
            <person name="Peeters S.H."/>
            <person name="Heuer A."/>
            <person name="Rast P."/>
            <person name="Oberbeckmann S."/>
            <person name="Bunk B."/>
            <person name="Jeske O."/>
            <person name="Meyerdierks A."/>
            <person name="Storesund J.E."/>
            <person name="Kallscheuer N."/>
            <person name="Luecker S."/>
            <person name="Lage O.M."/>
            <person name="Pohl T."/>
            <person name="Merkel B.J."/>
            <person name="Hornburger P."/>
            <person name="Mueller R.-W."/>
            <person name="Bruemmer F."/>
            <person name="Labrenz M."/>
            <person name="Spormann A.M."/>
            <person name="Op den Camp H."/>
            <person name="Overmann J."/>
            <person name="Amann R."/>
            <person name="Jetten M.S.M."/>
            <person name="Mascher T."/>
            <person name="Medema M.H."/>
            <person name="Devos D.P."/>
            <person name="Kaster A.-K."/>
            <person name="Ovreas L."/>
            <person name="Rohde M."/>
            <person name="Galperin M.Y."/>
            <person name="Jogler C."/>
        </authorList>
    </citation>
    <scope>NUCLEOTIDE SEQUENCE [LARGE SCALE GENOMIC DNA]</scope>
    <source>
        <strain evidence="5 6">ElP</strain>
    </source>
</reference>
<dbReference type="GO" id="GO:0003677">
    <property type="term" value="F:DNA binding"/>
    <property type="evidence" value="ECO:0007669"/>
    <property type="project" value="InterPro"/>
</dbReference>
<protein>
    <submittedName>
        <fullName evidence="5">Transposase IS116/IS110/IS902 family protein</fullName>
    </submittedName>
</protein>
<accession>A0A518H8K8</accession>
<dbReference type="AlphaFoldDB" id="A0A518H8K8"/>
<feature type="region of interest" description="Disordered" evidence="1">
    <location>
        <begin position="367"/>
        <end position="438"/>
    </location>
</feature>
<name>A0A518H8K8_9BACT</name>
<dbReference type="EMBL" id="CP036426">
    <property type="protein sequence ID" value="QDV35314.1"/>
    <property type="molecule type" value="Genomic_DNA"/>
</dbReference>
<dbReference type="Proteomes" id="UP000317835">
    <property type="component" value="Chromosome"/>
</dbReference>
<keyword evidence="6" id="KW-1185">Reference proteome</keyword>
<feature type="domain" description="Transposase IS110-like N-terminal" evidence="2">
    <location>
        <begin position="31"/>
        <end position="176"/>
    </location>
</feature>
<evidence type="ECO:0000313" key="5">
    <source>
        <dbReference type="EMBL" id="QDV37175.1"/>
    </source>
</evidence>
<evidence type="ECO:0000256" key="1">
    <source>
        <dbReference type="SAM" id="MobiDB-lite"/>
    </source>
</evidence>
<dbReference type="KEGG" id="tpla:ElP_32170"/>
<feature type="domain" description="Transposase IS116/IS110/IS902 C-terminal" evidence="3">
    <location>
        <begin position="243"/>
        <end position="327"/>
    </location>
</feature>
<dbReference type="EMBL" id="CP036426">
    <property type="protein sequence ID" value="QDV37175.1"/>
    <property type="molecule type" value="Genomic_DNA"/>
</dbReference>
<dbReference type="InterPro" id="IPR003346">
    <property type="entry name" value="Transposase_20"/>
</dbReference>
<feature type="compositionally biased region" description="Polar residues" evidence="1">
    <location>
        <begin position="394"/>
        <end position="408"/>
    </location>
</feature>
<dbReference type="GO" id="GO:0006313">
    <property type="term" value="P:DNA transposition"/>
    <property type="evidence" value="ECO:0007669"/>
    <property type="project" value="InterPro"/>
</dbReference>
<dbReference type="RefSeq" id="WP_145270834.1">
    <property type="nucleotide sequence ID" value="NZ_CP036426.1"/>
</dbReference>
<proteinExistence type="predicted"/>
<sequence length="438" mass="48082">MTATKKKTRVVRPTAATSSTLRLDTGEVAHVGIDVHKASYHVAVVTDLRGLVASWAQPASPELLVACLDPIRTQVARVVYEAGPTGFALVRRLRAAGYAAEVIAPSKIPTMPGPEAKSDRLDCRKLAGFAQKGLLQPVRVPDEQQEADRQVVRLREQLARKLRVIQQQIKALLLQHGVAEPAGLTHWTATAVDALRRLELAAELRFCLDVMLDERQHAVEQVARATRRLEELAKADRHRETASTLRTVPGVGPITAMTSRVELHDPARFRDGGQVARMIGLAPQVLQGGPTRREGRRLKSGNARLRTVLIEAAWRWVAGDVAAKARYRRLVASTGNGKKAIAGMARRLAILLWRLSLSGVPYRAAAWRPGPAPATPERHRQRPRPLPERRVERSGTTPSQRGSASEVTACSPRRAVTRVKRGRPSFAIADPTLCPEHE</sequence>
<dbReference type="OrthoDB" id="245819at2"/>
<evidence type="ECO:0000313" key="6">
    <source>
        <dbReference type="Proteomes" id="UP000317835"/>
    </source>
</evidence>
<dbReference type="Pfam" id="PF01548">
    <property type="entry name" value="DEDD_Tnp_IS110"/>
    <property type="match status" value="1"/>
</dbReference>
<evidence type="ECO:0000259" key="3">
    <source>
        <dbReference type="Pfam" id="PF02371"/>
    </source>
</evidence>
<dbReference type="GO" id="GO:0004803">
    <property type="term" value="F:transposase activity"/>
    <property type="evidence" value="ECO:0007669"/>
    <property type="project" value="InterPro"/>
</dbReference>
<evidence type="ECO:0000259" key="2">
    <source>
        <dbReference type="Pfam" id="PF01548"/>
    </source>
</evidence>
<dbReference type="Pfam" id="PF02371">
    <property type="entry name" value="Transposase_20"/>
    <property type="match status" value="1"/>
</dbReference>
<dbReference type="PANTHER" id="PTHR33055">
    <property type="entry name" value="TRANSPOSASE FOR INSERTION SEQUENCE ELEMENT IS1111A"/>
    <property type="match status" value="1"/>
</dbReference>
<dbReference type="KEGG" id="tpla:ElP_51080"/>
<dbReference type="NCBIfam" id="NF033542">
    <property type="entry name" value="transpos_IS110"/>
    <property type="match status" value="1"/>
</dbReference>
<gene>
    <name evidence="4" type="ORF">ElP_32170</name>
    <name evidence="5" type="ORF">ElP_51080</name>
</gene>
<organism evidence="5 6">
    <name type="scientific">Tautonia plasticadhaerens</name>
    <dbReference type="NCBI Taxonomy" id="2527974"/>
    <lineage>
        <taxon>Bacteria</taxon>
        <taxon>Pseudomonadati</taxon>
        <taxon>Planctomycetota</taxon>
        <taxon>Planctomycetia</taxon>
        <taxon>Isosphaerales</taxon>
        <taxon>Isosphaeraceae</taxon>
        <taxon>Tautonia</taxon>
    </lineage>
</organism>